<dbReference type="PANTHER" id="PTHR37419">
    <property type="entry name" value="SERINE/THREONINE-PROTEIN KINASE TOXIN HIPA"/>
    <property type="match status" value="1"/>
</dbReference>
<evidence type="ECO:0000313" key="6">
    <source>
        <dbReference type="Proteomes" id="UP000325684"/>
    </source>
</evidence>
<gene>
    <name evidence="5" type="ORF">FEZ63_07620</name>
</gene>
<dbReference type="Pfam" id="PF07804">
    <property type="entry name" value="HipA_C"/>
    <property type="match status" value="1"/>
</dbReference>
<reference evidence="5 6" key="1">
    <citation type="journal article" date="2019" name="Microorganisms">
        <title>Genome Insights into the Novel Species Microvirga brassicacearum, a Rapeseed Endophyte with Biotechnological Potential.</title>
        <authorList>
            <person name="Jimenez-Gomez A."/>
            <person name="Saati-Santamaria Z."/>
            <person name="Igual J.M."/>
            <person name="Rivas R."/>
            <person name="Mateos P.F."/>
            <person name="Garcia-Fraile P."/>
        </authorList>
    </citation>
    <scope>NUCLEOTIDE SEQUENCE [LARGE SCALE GENOMIC DNA]</scope>
    <source>
        <strain evidence="5 6">CDVBN77</strain>
    </source>
</reference>
<comment type="caution">
    <text evidence="5">The sequence shown here is derived from an EMBL/GenBank/DDBJ whole genome shotgun (WGS) entry which is preliminary data.</text>
</comment>
<keyword evidence="3" id="KW-0418">Kinase</keyword>
<evidence type="ECO:0000313" key="5">
    <source>
        <dbReference type="EMBL" id="KAB0267871.1"/>
    </source>
</evidence>
<evidence type="ECO:0000256" key="2">
    <source>
        <dbReference type="ARBA" id="ARBA00022679"/>
    </source>
</evidence>
<evidence type="ECO:0000256" key="3">
    <source>
        <dbReference type="ARBA" id="ARBA00022777"/>
    </source>
</evidence>
<accession>A0A5N3PDT2</accession>
<proteinExistence type="inferred from homology"/>
<dbReference type="InterPro" id="IPR012893">
    <property type="entry name" value="HipA-like_C"/>
</dbReference>
<dbReference type="AlphaFoldDB" id="A0A5N3PDT2"/>
<dbReference type="RefSeq" id="WP_150943038.1">
    <property type="nucleotide sequence ID" value="NZ_VCMV01000012.1"/>
</dbReference>
<evidence type="ECO:0000259" key="4">
    <source>
        <dbReference type="Pfam" id="PF07804"/>
    </source>
</evidence>
<dbReference type="GO" id="GO:0004674">
    <property type="term" value="F:protein serine/threonine kinase activity"/>
    <property type="evidence" value="ECO:0007669"/>
    <property type="project" value="TreeGrafter"/>
</dbReference>
<dbReference type="EMBL" id="VCMV01000012">
    <property type="protein sequence ID" value="KAB0267871.1"/>
    <property type="molecule type" value="Genomic_DNA"/>
</dbReference>
<name>A0A5N3PDT2_9HYPH</name>
<feature type="domain" description="HipA-like C-terminal" evidence="4">
    <location>
        <begin position="178"/>
        <end position="382"/>
    </location>
</feature>
<evidence type="ECO:0000256" key="1">
    <source>
        <dbReference type="ARBA" id="ARBA00010164"/>
    </source>
</evidence>
<comment type="similarity">
    <text evidence="1">Belongs to the HipA Ser/Thr kinase family.</text>
</comment>
<dbReference type="InterPro" id="IPR052028">
    <property type="entry name" value="HipA_Ser/Thr_kinase"/>
</dbReference>
<protein>
    <submittedName>
        <fullName evidence="5">HipA domain-containing protein</fullName>
    </submittedName>
</protein>
<keyword evidence="2" id="KW-0808">Transferase</keyword>
<dbReference type="PANTHER" id="PTHR37419:SF8">
    <property type="entry name" value="TOXIN YJJJ"/>
    <property type="match status" value="1"/>
</dbReference>
<sequence length="409" mass="44376">MWRVSSSGRLDHLTVFKAADGRYVAAGELTFEGRGSVRPGRFRYAREYLERPEAAAIDPINLPRVRRSFAGVPEVPLACLDAGPEGFGRNVLAMAFEACSLGAGEFLALGSSDRTGDLAFGASAERGPGIWRPEDLSPAEHPMLVNDLEALMAAAMAADEGRATADELALLVRTSADVGGARPKVRWRDGDGEWIAKFPTWSDRFDDPRVEAVCLDVAAAAGIPVPERRLVTITGRSVLLVRRFDRSETGRPFGYLSFGTLLTELPGSYGTTKTYADMVAVARSIGVPAPETDIFRRLLVNAFLHNTDDHLRNHAVINKGSHWELSPAFDIVPYLGRKQHVCAPAPGISAERDVATAFSTYPAFGLKRDAAEQVLDEVRSAALRLPDFMDQREVSGADRALLNPLLTSS</sequence>
<organism evidence="5 6">
    <name type="scientific">Microvirga brassicacearum</name>
    <dbReference type="NCBI Taxonomy" id="2580413"/>
    <lineage>
        <taxon>Bacteria</taxon>
        <taxon>Pseudomonadati</taxon>
        <taxon>Pseudomonadota</taxon>
        <taxon>Alphaproteobacteria</taxon>
        <taxon>Hyphomicrobiales</taxon>
        <taxon>Methylobacteriaceae</taxon>
        <taxon>Microvirga</taxon>
    </lineage>
</organism>
<keyword evidence="6" id="KW-1185">Reference proteome</keyword>
<dbReference type="Proteomes" id="UP000325684">
    <property type="component" value="Unassembled WGS sequence"/>
</dbReference>
<dbReference type="OrthoDB" id="9805913at2"/>
<dbReference type="GO" id="GO:0005829">
    <property type="term" value="C:cytosol"/>
    <property type="evidence" value="ECO:0007669"/>
    <property type="project" value="TreeGrafter"/>
</dbReference>